<keyword evidence="2" id="KW-1185">Reference proteome</keyword>
<name>A0A7X0JT20_9GAMM</name>
<dbReference type="RefSeq" id="WP_166849982.1">
    <property type="nucleotide sequence ID" value="NZ_JAAONY010000001.1"/>
</dbReference>
<evidence type="ECO:0000313" key="2">
    <source>
        <dbReference type="Proteomes" id="UP000528457"/>
    </source>
</evidence>
<evidence type="ECO:0008006" key="3">
    <source>
        <dbReference type="Google" id="ProtNLM"/>
    </source>
</evidence>
<accession>A0A7X0JT20</accession>
<dbReference type="Proteomes" id="UP000528457">
    <property type="component" value="Unassembled WGS sequence"/>
</dbReference>
<gene>
    <name evidence="1" type="ORF">HNR48_001178</name>
</gene>
<dbReference type="EMBL" id="JACHHT010000001">
    <property type="protein sequence ID" value="MBB6520900.1"/>
    <property type="molecule type" value="Genomic_DNA"/>
</dbReference>
<dbReference type="AlphaFoldDB" id="A0A7X0JT20"/>
<reference evidence="1 2" key="1">
    <citation type="submission" date="2020-08" db="EMBL/GenBank/DDBJ databases">
        <title>Genomic Encyclopedia of Type Strains, Phase IV (KMG-IV): sequencing the most valuable type-strain genomes for metagenomic binning, comparative biology and taxonomic classification.</title>
        <authorList>
            <person name="Goeker M."/>
        </authorList>
    </citation>
    <scope>NUCLEOTIDE SEQUENCE [LARGE SCALE GENOMIC DNA]</scope>
    <source>
        <strain evidence="1 2">DSM 22368</strain>
    </source>
</reference>
<dbReference type="InParanoid" id="A0A7X0JT20"/>
<evidence type="ECO:0000313" key="1">
    <source>
        <dbReference type="EMBL" id="MBB6520900.1"/>
    </source>
</evidence>
<dbReference type="Pfam" id="PF07209">
    <property type="entry name" value="DUF1415"/>
    <property type="match status" value="1"/>
</dbReference>
<dbReference type="InterPro" id="IPR009858">
    <property type="entry name" value="DUF1415"/>
</dbReference>
<proteinExistence type="predicted"/>
<comment type="caution">
    <text evidence="1">The sequence shown here is derived from an EMBL/GenBank/DDBJ whole genome shotgun (WGS) entry which is preliminary data.</text>
</comment>
<protein>
    <recommendedName>
        <fullName evidence="3">DUF1415 domain-containing protein</fullName>
    </recommendedName>
</protein>
<organism evidence="1 2">
    <name type="scientific">Pseudoteredinibacter isoporae</name>
    <dbReference type="NCBI Taxonomy" id="570281"/>
    <lineage>
        <taxon>Bacteria</taxon>
        <taxon>Pseudomonadati</taxon>
        <taxon>Pseudomonadota</taxon>
        <taxon>Gammaproteobacteria</taxon>
        <taxon>Cellvibrionales</taxon>
        <taxon>Cellvibrionaceae</taxon>
        <taxon>Pseudoteredinibacter</taxon>
    </lineage>
</organism>
<sequence>MSASVSPQDVVAQVQAWVNDVVVGENFCPFAAPSLDRVHYQILAADTEEQLQDFMESCYQLQAESGIETALLIAPEGLEVFDDYLERLDLFQALLDAQGFIGEFQLASFHPDYCFEGVDEEAAENYTNRSPWPIFHLLRERSLSEALDSVSSPEKIPERNRRHAERLGVDVLRASLRRCQEVKV</sequence>